<evidence type="ECO:0008006" key="4">
    <source>
        <dbReference type="Google" id="ProtNLM"/>
    </source>
</evidence>
<dbReference type="STRING" id="747525.W4K1J3"/>
<evidence type="ECO:0000313" key="2">
    <source>
        <dbReference type="EMBL" id="ETW79693.1"/>
    </source>
</evidence>
<evidence type="ECO:0000313" key="3">
    <source>
        <dbReference type="Proteomes" id="UP000030671"/>
    </source>
</evidence>
<dbReference type="EMBL" id="KI925460">
    <property type="protein sequence ID" value="ETW79693.1"/>
    <property type="molecule type" value="Genomic_DNA"/>
</dbReference>
<evidence type="ECO:0000256" key="1">
    <source>
        <dbReference type="SAM" id="Phobius"/>
    </source>
</evidence>
<dbReference type="GeneID" id="20666870"/>
<dbReference type="KEGG" id="hir:HETIRDRAFT_124417"/>
<feature type="transmembrane region" description="Helical" evidence="1">
    <location>
        <begin position="6"/>
        <end position="29"/>
    </location>
</feature>
<proteinExistence type="predicted"/>
<reference evidence="2 3" key="1">
    <citation type="journal article" date="2012" name="New Phytol.">
        <title>Insight into trade-off between wood decay and parasitism from the genome of a fungal forest pathogen.</title>
        <authorList>
            <person name="Olson A."/>
            <person name="Aerts A."/>
            <person name="Asiegbu F."/>
            <person name="Belbahri L."/>
            <person name="Bouzid O."/>
            <person name="Broberg A."/>
            <person name="Canback B."/>
            <person name="Coutinho P.M."/>
            <person name="Cullen D."/>
            <person name="Dalman K."/>
            <person name="Deflorio G."/>
            <person name="van Diepen L.T."/>
            <person name="Dunand C."/>
            <person name="Duplessis S."/>
            <person name="Durling M."/>
            <person name="Gonthier P."/>
            <person name="Grimwood J."/>
            <person name="Fossdal C.G."/>
            <person name="Hansson D."/>
            <person name="Henrissat B."/>
            <person name="Hietala A."/>
            <person name="Himmelstrand K."/>
            <person name="Hoffmeister D."/>
            <person name="Hogberg N."/>
            <person name="James T.Y."/>
            <person name="Karlsson M."/>
            <person name="Kohler A."/>
            <person name="Kues U."/>
            <person name="Lee Y.H."/>
            <person name="Lin Y.C."/>
            <person name="Lind M."/>
            <person name="Lindquist E."/>
            <person name="Lombard V."/>
            <person name="Lucas S."/>
            <person name="Lunden K."/>
            <person name="Morin E."/>
            <person name="Murat C."/>
            <person name="Park J."/>
            <person name="Raffaello T."/>
            <person name="Rouze P."/>
            <person name="Salamov A."/>
            <person name="Schmutz J."/>
            <person name="Solheim H."/>
            <person name="Stahlberg J."/>
            <person name="Velez H."/>
            <person name="de Vries R.P."/>
            <person name="Wiebenga A."/>
            <person name="Woodward S."/>
            <person name="Yakovlev I."/>
            <person name="Garbelotto M."/>
            <person name="Martin F."/>
            <person name="Grigoriev I.V."/>
            <person name="Stenlid J."/>
        </authorList>
    </citation>
    <scope>NUCLEOTIDE SEQUENCE [LARGE SCALE GENOMIC DNA]</scope>
    <source>
        <strain evidence="2 3">TC 32-1</strain>
    </source>
</reference>
<dbReference type="InParanoid" id="W4K1J3"/>
<keyword evidence="1" id="KW-1133">Transmembrane helix</keyword>
<dbReference type="PANTHER" id="PTHR37919">
    <property type="entry name" value="PROTEIN CBG05606"/>
    <property type="match status" value="1"/>
</dbReference>
<keyword evidence="3" id="KW-1185">Reference proteome</keyword>
<dbReference type="PANTHER" id="PTHR37919:SF2">
    <property type="entry name" value="EXPERA DOMAIN-CONTAINING PROTEIN"/>
    <property type="match status" value="1"/>
</dbReference>
<accession>W4K1J3</accession>
<keyword evidence="1" id="KW-0472">Membrane</keyword>
<name>W4K1J3_HETIT</name>
<keyword evidence="1" id="KW-0812">Transmembrane</keyword>
<sequence length="182" mass="20814">MALKTYSWITFWFLASAPVIFWDAGYCFFRPRSMKGGDLHWIWKPYEIYQEIDYVRVYGVKALAENNGFTNAQSALNIVETLLNLLYAYLAHISHSPIAPAVGFASVTMTLSKTVLYWLNEYFCGWCSIGHNAPRDLLVYWIIPNGIWLVVPSCVLYTLGRDIARALRAHARPAARESKKAR</sequence>
<organism evidence="2 3">
    <name type="scientific">Heterobasidion irregulare (strain TC 32-1)</name>
    <dbReference type="NCBI Taxonomy" id="747525"/>
    <lineage>
        <taxon>Eukaryota</taxon>
        <taxon>Fungi</taxon>
        <taxon>Dikarya</taxon>
        <taxon>Basidiomycota</taxon>
        <taxon>Agaricomycotina</taxon>
        <taxon>Agaricomycetes</taxon>
        <taxon>Russulales</taxon>
        <taxon>Bondarzewiaceae</taxon>
        <taxon>Heterobasidion</taxon>
        <taxon>Heterobasidion annosum species complex</taxon>
    </lineage>
</organism>
<protein>
    <recommendedName>
        <fullName evidence="4">EXPERA domain-containing protein</fullName>
    </recommendedName>
</protein>
<dbReference type="AlphaFoldDB" id="W4K1J3"/>
<dbReference type="HOGENOM" id="CLU_076143_2_1_1"/>
<dbReference type="OrthoDB" id="60858at2759"/>
<dbReference type="Proteomes" id="UP000030671">
    <property type="component" value="Unassembled WGS sequence"/>
</dbReference>
<dbReference type="RefSeq" id="XP_009548256.1">
    <property type="nucleotide sequence ID" value="XM_009549961.1"/>
</dbReference>
<dbReference type="eggNOG" id="ENOG502S97T">
    <property type="taxonomic scope" value="Eukaryota"/>
</dbReference>
<feature type="transmembrane region" description="Helical" evidence="1">
    <location>
        <begin position="139"/>
        <end position="159"/>
    </location>
</feature>
<gene>
    <name evidence="2" type="ORF">HETIRDRAFT_124417</name>
</gene>